<feature type="domain" description="Moybdenum cofactor oxidoreductase dimerisation" evidence="7">
    <location>
        <begin position="309"/>
        <end position="416"/>
    </location>
</feature>
<dbReference type="CDD" id="cd02110">
    <property type="entry name" value="SO_family_Moco_dimer"/>
    <property type="match status" value="1"/>
</dbReference>
<reference evidence="8" key="1">
    <citation type="submission" date="2020-11" db="EMBL/GenBank/DDBJ databases">
        <title>Complete genome sequence of a novel pathogenic Methylobacterium strain isolated from rice in Vietnam.</title>
        <authorList>
            <person name="Lai K."/>
            <person name="Okazaki S."/>
            <person name="Higashi K."/>
            <person name="Mori H."/>
            <person name="Toyoda A."/>
            <person name="Kurokawa K."/>
        </authorList>
    </citation>
    <scope>NUCLEOTIDE SEQUENCE</scope>
    <source>
        <strain evidence="8">VL1</strain>
    </source>
</reference>
<feature type="compositionally biased region" description="Low complexity" evidence="5">
    <location>
        <begin position="48"/>
        <end position="64"/>
    </location>
</feature>
<evidence type="ECO:0000259" key="6">
    <source>
        <dbReference type="Pfam" id="PF00174"/>
    </source>
</evidence>
<dbReference type="Pfam" id="PF00174">
    <property type="entry name" value="Oxidored_molyb"/>
    <property type="match status" value="1"/>
</dbReference>
<dbReference type="AlphaFoldDB" id="A0A8H8WW08"/>
<protein>
    <submittedName>
        <fullName evidence="8">Sulfite oxidase</fullName>
    </submittedName>
</protein>
<dbReference type="GO" id="GO:0020037">
    <property type="term" value="F:heme binding"/>
    <property type="evidence" value="ECO:0007669"/>
    <property type="project" value="TreeGrafter"/>
</dbReference>
<dbReference type="Proteomes" id="UP000663508">
    <property type="component" value="Chromosome"/>
</dbReference>
<dbReference type="InterPro" id="IPR008335">
    <property type="entry name" value="Mopterin_OxRdtase_euk"/>
</dbReference>
<dbReference type="PRINTS" id="PR00407">
    <property type="entry name" value="EUMOPTERIN"/>
</dbReference>
<evidence type="ECO:0000256" key="1">
    <source>
        <dbReference type="ARBA" id="ARBA00001924"/>
    </source>
</evidence>
<comment type="cofactor">
    <cofactor evidence="1">
        <name>Mo-molybdopterin</name>
        <dbReference type="ChEBI" id="CHEBI:71302"/>
    </cofactor>
</comment>
<dbReference type="InterPro" id="IPR000572">
    <property type="entry name" value="OxRdtase_Mopterin-bd_dom"/>
</dbReference>
<evidence type="ECO:0000256" key="3">
    <source>
        <dbReference type="ARBA" id="ARBA00022723"/>
    </source>
</evidence>
<dbReference type="InterPro" id="IPR006311">
    <property type="entry name" value="TAT_signal"/>
</dbReference>
<dbReference type="Pfam" id="PF03404">
    <property type="entry name" value="Mo-co_dimer"/>
    <property type="match status" value="1"/>
</dbReference>
<evidence type="ECO:0000313" key="9">
    <source>
        <dbReference type="Proteomes" id="UP000663508"/>
    </source>
</evidence>
<dbReference type="SUPFAM" id="SSF56524">
    <property type="entry name" value="Oxidoreductase molybdopterin-binding domain"/>
    <property type="match status" value="1"/>
</dbReference>
<dbReference type="RefSeq" id="WP_244748604.1">
    <property type="nucleotide sequence ID" value="NZ_AP024145.1"/>
</dbReference>
<name>A0A8H8WW08_9HYPH</name>
<proteinExistence type="predicted"/>
<feature type="region of interest" description="Disordered" evidence="5">
    <location>
        <begin position="31"/>
        <end position="64"/>
    </location>
</feature>
<dbReference type="Gene3D" id="3.90.420.10">
    <property type="entry name" value="Oxidoreductase, molybdopterin-binding domain"/>
    <property type="match status" value="1"/>
</dbReference>
<sequence>MSEPTILHRRRFLAGTAMGAIGVASAARAQAPGAGTSTAEAPRPEAHGAGPEARPAAKPGAKGLPASLAWKDPDAFIVHSSQTVETKRGLIGSGVVTPIDRLFIRNNVNPPSDAIVADRDAWRVEIAGVASPRTLSVAELKRIGLASVATVLQCSGNGRKYMQDVLQPGQKISGTPWTVGAAGCVIWTGVPLKAVVDALGGPAPGVRFVTGTGGEELPAGLKPKDVMVERSVPLSTLDTVLLAWEVNGEPLPLAHGGPLRMIVPGYSGVNNIKYVKTVALTEAETDAKIQAASYRMHGVGEKAGPAQPSIWEQPVRSWITAPLENGAAGRTVVTGVAFGGMNAVARVEVSIDGGRTWADAPLIGPDLGRYAWRLFALALDLPAGTHVLASRATDAAGTVQPEETKPNGGGYSYNGWRGPAVTLTIA</sequence>
<organism evidence="8 9">
    <name type="scientific">Methylobacterium indicum</name>
    <dbReference type="NCBI Taxonomy" id="1775910"/>
    <lineage>
        <taxon>Bacteria</taxon>
        <taxon>Pseudomonadati</taxon>
        <taxon>Pseudomonadota</taxon>
        <taxon>Alphaproteobacteria</taxon>
        <taxon>Hyphomicrobiales</taxon>
        <taxon>Methylobacteriaceae</taxon>
        <taxon>Methylobacterium</taxon>
    </lineage>
</organism>
<dbReference type="InterPro" id="IPR005066">
    <property type="entry name" value="MoCF_OxRdtse_dimer"/>
</dbReference>
<keyword evidence="2" id="KW-0500">Molybdenum</keyword>
<keyword evidence="3" id="KW-0479">Metal-binding</keyword>
<accession>A0A8H8WW08</accession>
<evidence type="ECO:0000256" key="4">
    <source>
        <dbReference type="ARBA" id="ARBA00023002"/>
    </source>
</evidence>
<dbReference type="PROSITE" id="PS51318">
    <property type="entry name" value="TAT"/>
    <property type="match status" value="1"/>
</dbReference>
<dbReference type="GO" id="GO:0008482">
    <property type="term" value="F:sulfite oxidase activity"/>
    <property type="evidence" value="ECO:0007669"/>
    <property type="project" value="TreeGrafter"/>
</dbReference>
<dbReference type="GO" id="GO:0030151">
    <property type="term" value="F:molybdenum ion binding"/>
    <property type="evidence" value="ECO:0007669"/>
    <property type="project" value="InterPro"/>
</dbReference>
<dbReference type="PANTHER" id="PTHR19372:SF7">
    <property type="entry name" value="SULFITE OXIDASE, MITOCHONDRIAL"/>
    <property type="match status" value="1"/>
</dbReference>
<dbReference type="InterPro" id="IPR036374">
    <property type="entry name" value="OxRdtase_Mopterin-bd_sf"/>
</dbReference>
<dbReference type="InterPro" id="IPR014756">
    <property type="entry name" value="Ig_E-set"/>
</dbReference>
<dbReference type="SUPFAM" id="SSF81296">
    <property type="entry name" value="E set domains"/>
    <property type="match status" value="1"/>
</dbReference>
<evidence type="ECO:0000256" key="2">
    <source>
        <dbReference type="ARBA" id="ARBA00022505"/>
    </source>
</evidence>
<keyword evidence="4" id="KW-0560">Oxidoreductase</keyword>
<dbReference type="EMBL" id="AP024145">
    <property type="protein sequence ID" value="BCM85409.1"/>
    <property type="molecule type" value="Genomic_DNA"/>
</dbReference>
<evidence type="ECO:0000256" key="5">
    <source>
        <dbReference type="SAM" id="MobiDB-lite"/>
    </source>
</evidence>
<dbReference type="KEGG" id="mind:mvi_38700"/>
<gene>
    <name evidence="8" type="ORF">mvi_38700</name>
</gene>
<dbReference type="GO" id="GO:0006790">
    <property type="term" value="P:sulfur compound metabolic process"/>
    <property type="evidence" value="ECO:0007669"/>
    <property type="project" value="TreeGrafter"/>
</dbReference>
<dbReference type="GO" id="GO:0043546">
    <property type="term" value="F:molybdopterin cofactor binding"/>
    <property type="evidence" value="ECO:0007669"/>
    <property type="project" value="TreeGrafter"/>
</dbReference>
<dbReference type="Gene3D" id="2.60.40.650">
    <property type="match status" value="1"/>
</dbReference>
<evidence type="ECO:0000313" key="8">
    <source>
        <dbReference type="EMBL" id="BCM85409.1"/>
    </source>
</evidence>
<evidence type="ECO:0000259" key="7">
    <source>
        <dbReference type="Pfam" id="PF03404"/>
    </source>
</evidence>
<feature type="domain" description="Oxidoreductase molybdopterin-binding" evidence="6">
    <location>
        <begin position="117"/>
        <end position="286"/>
    </location>
</feature>
<dbReference type="PANTHER" id="PTHR19372">
    <property type="entry name" value="SULFITE REDUCTASE"/>
    <property type="match status" value="1"/>
</dbReference>